<gene>
    <name evidence="2" type="ORF">OJF2_28240</name>
</gene>
<name>A0A5B9W204_9BACT</name>
<dbReference type="KEGG" id="agv:OJF2_28240"/>
<evidence type="ECO:0000256" key="1">
    <source>
        <dbReference type="SAM" id="MobiDB-lite"/>
    </source>
</evidence>
<proteinExistence type="predicted"/>
<reference evidence="2 3" key="1">
    <citation type="submission" date="2019-08" db="EMBL/GenBank/DDBJ databases">
        <title>Deep-cultivation of Planctomycetes and their phenomic and genomic characterization uncovers novel biology.</title>
        <authorList>
            <person name="Wiegand S."/>
            <person name="Jogler M."/>
            <person name="Boedeker C."/>
            <person name="Pinto D."/>
            <person name="Vollmers J."/>
            <person name="Rivas-Marin E."/>
            <person name="Kohn T."/>
            <person name="Peeters S.H."/>
            <person name="Heuer A."/>
            <person name="Rast P."/>
            <person name="Oberbeckmann S."/>
            <person name="Bunk B."/>
            <person name="Jeske O."/>
            <person name="Meyerdierks A."/>
            <person name="Storesund J.E."/>
            <person name="Kallscheuer N."/>
            <person name="Luecker S."/>
            <person name="Lage O.M."/>
            <person name="Pohl T."/>
            <person name="Merkel B.J."/>
            <person name="Hornburger P."/>
            <person name="Mueller R.-W."/>
            <person name="Bruemmer F."/>
            <person name="Labrenz M."/>
            <person name="Spormann A.M."/>
            <person name="Op den Camp H."/>
            <person name="Overmann J."/>
            <person name="Amann R."/>
            <person name="Jetten M.S.M."/>
            <person name="Mascher T."/>
            <person name="Medema M.H."/>
            <person name="Devos D.P."/>
            <person name="Kaster A.-K."/>
            <person name="Ovreas L."/>
            <person name="Rohde M."/>
            <person name="Galperin M.Y."/>
            <person name="Jogler C."/>
        </authorList>
    </citation>
    <scope>NUCLEOTIDE SEQUENCE [LARGE SCALE GENOMIC DNA]</scope>
    <source>
        <strain evidence="2 3">OJF2</strain>
    </source>
</reference>
<feature type="region of interest" description="Disordered" evidence="1">
    <location>
        <begin position="72"/>
        <end position="112"/>
    </location>
</feature>
<accession>A0A5B9W204</accession>
<dbReference type="AlphaFoldDB" id="A0A5B9W204"/>
<keyword evidence="3" id="KW-1185">Reference proteome</keyword>
<sequence length="112" mass="11435">MTPKLRRIIGLGLQIAEDIAAGLPADGPTSNWPGFGEGDWIRLSLAGVERGSADAIFVEALAGHAYEVLVSRGRAGEGKPSGTRPGNGPSESTGIVGPMPPDGQPSPSRSCD</sequence>
<protein>
    <submittedName>
        <fullName evidence="2">Uncharacterized protein</fullName>
    </submittedName>
</protein>
<evidence type="ECO:0000313" key="2">
    <source>
        <dbReference type="EMBL" id="QEH34289.1"/>
    </source>
</evidence>
<evidence type="ECO:0000313" key="3">
    <source>
        <dbReference type="Proteomes" id="UP000324233"/>
    </source>
</evidence>
<dbReference type="EMBL" id="CP042997">
    <property type="protein sequence ID" value="QEH34289.1"/>
    <property type="molecule type" value="Genomic_DNA"/>
</dbReference>
<dbReference type="Proteomes" id="UP000324233">
    <property type="component" value="Chromosome"/>
</dbReference>
<organism evidence="2 3">
    <name type="scientific">Aquisphaera giovannonii</name>
    <dbReference type="NCBI Taxonomy" id="406548"/>
    <lineage>
        <taxon>Bacteria</taxon>
        <taxon>Pseudomonadati</taxon>
        <taxon>Planctomycetota</taxon>
        <taxon>Planctomycetia</taxon>
        <taxon>Isosphaerales</taxon>
        <taxon>Isosphaeraceae</taxon>
        <taxon>Aquisphaera</taxon>
    </lineage>
</organism>